<dbReference type="InterPro" id="IPR013320">
    <property type="entry name" value="ConA-like_dom_sf"/>
</dbReference>
<dbReference type="Pfam" id="PF00722">
    <property type="entry name" value="Glyco_hydro_16"/>
    <property type="match status" value="1"/>
</dbReference>
<evidence type="ECO:0000313" key="4">
    <source>
        <dbReference type="Proteomes" id="UP001597438"/>
    </source>
</evidence>
<dbReference type="Proteomes" id="UP001597438">
    <property type="component" value="Unassembled WGS sequence"/>
</dbReference>
<dbReference type="EMBL" id="JBHUOJ010000027">
    <property type="protein sequence ID" value="MFD2834027.1"/>
    <property type="molecule type" value="Genomic_DNA"/>
</dbReference>
<name>A0ABW5X682_9FLAO</name>
<dbReference type="PROSITE" id="PS51257">
    <property type="entry name" value="PROKAR_LIPOPROTEIN"/>
    <property type="match status" value="1"/>
</dbReference>
<dbReference type="Gene3D" id="2.60.120.200">
    <property type="match status" value="1"/>
</dbReference>
<dbReference type="RefSeq" id="WP_251740805.1">
    <property type="nucleotide sequence ID" value="NZ_JBHUOJ010000027.1"/>
</dbReference>
<evidence type="ECO:0000256" key="1">
    <source>
        <dbReference type="ARBA" id="ARBA00006865"/>
    </source>
</evidence>
<sequence length="299" mass="33909">MKTELIFNRFLLVVTVGFISLSCDKTDDTTDEGASMGRTKIRMEIPSGVNLDTYNWNNALLVWSKEFDENASLKDNWTFESNFNNLGSSDQLQSYSEKNAEVENGKLKIYARKVGAGQNQGDYTSSRLSGKFAFQYGRIEINAKLPMGEKSGLWSKLALLGNNIDEVGYPDSGEIDFMEYFSHLPNETYITVHSAANNGDNGNLITSRNVLETVEEEFHSYGILWTDNYIRFYIDNTNNIVYTLDRPSNATEFNWPYDQPFYLLIDMVVGGQFTGAQGVDDSMFPAVMEIDYIRVYHAN</sequence>
<keyword evidence="4" id="KW-1185">Reference proteome</keyword>
<reference evidence="4" key="1">
    <citation type="journal article" date="2019" name="Int. J. Syst. Evol. Microbiol.">
        <title>The Global Catalogue of Microorganisms (GCM) 10K type strain sequencing project: providing services to taxonomists for standard genome sequencing and annotation.</title>
        <authorList>
            <consortium name="The Broad Institute Genomics Platform"/>
            <consortium name="The Broad Institute Genome Sequencing Center for Infectious Disease"/>
            <person name="Wu L."/>
            <person name="Ma J."/>
        </authorList>
    </citation>
    <scope>NUCLEOTIDE SEQUENCE [LARGE SCALE GENOMIC DNA]</scope>
    <source>
        <strain evidence="4">KCTC 52925</strain>
    </source>
</reference>
<protein>
    <submittedName>
        <fullName evidence="3">Family 16 glycosylhydrolase</fullName>
    </submittedName>
</protein>
<comment type="similarity">
    <text evidence="1">Belongs to the glycosyl hydrolase 16 family.</text>
</comment>
<proteinExistence type="inferred from homology"/>
<dbReference type="PANTHER" id="PTHR10963">
    <property type="entry name" value="GLYCOSYL HYDROLASE-RELATED"/>
    <property type="match status" value="1"/>
</dbReference>
<dbReference type="CDD" id="cd08023">
    <property type="entry name" value="GH16_laminarinase_like"/>
    <property type="match status" value="1"/>
</dbReference>
<comment type="caution">
    <text evidence="3">The sequence shown here is derived from an EMBL/GenBank/DDBJ whole genome shotgun (WGS) entry which is preliminary data.</text>
</comment>
<gene>
    <name evidence="3" type="ORF">ACFSYS_12085</name>
</gene>
<organism evidence="3 4">
    <name type="scientific">Christiangramia antarctica</name>
    <dbReference type="NCBI Taxonomy" id="2058158"/>
    <lineage>
        <taxon>Bacteria</taxon>
        <taxon>Pseudomonadati</taxon>
        <taxon>Bacteroidota</taxon>
        <taxon>Flavobacteriia</taxon>
        <taxon>Flavobacteriales</taxon>
        <taxon>Flavobacteriaceae</taxon>
        <taxon>Christiangramia</taxon>
    </lineage>
</organism>
<evidence type="ECO:0000313" key="3">
    <source>
        <dbReference type="EMBL" id="MFD2834027.1"/>
    </source>
</evidence>
<dbReference type="PANTHER" id="PTHR10963:SF55">
    <property type="entry name" value="GLYCOSIDE HYDROLASE FAMILY 16 PROTEIN"/>
    <property type="match status" value="1"/>
</dbReference>
<dbReference type="SUPFAM" id="SSF49899">
    <property type="entry name" value="Concanavalin A-like lectins/glucanases"/>
    <property type="match status" value="1"/>
</dbReference>
<evidence type="ECO:0000259" key="2">
    <source>
        <dbReference type="PROSITE" id="PS51762"/>
    </source>
</evidence>
<dbReference type="InterPro" id="IPR050546">
    <property type="entry name" value="Glycosyl_Hydrlase_16"/>
</dbReference>
<dbReference type="PROSITE" id="PS51762">
    <property type="entry name" value="GH16_2"/>
    <property type="match status" value="1"/>
</dbReference>
<accession>A0ABW5X682</accession>
<feature type="domain" description="GH16" evidence="2">
    <location>
        <begin position="54"/>
        <end position="299"/>
    </location>
</feature>
<dbReference type="InterPro" id="IPR000757">
    <property type="entry name" value="Beta-glucanase-like"/>
</dbReference>